<dbReference type="EMBL" id="FQXP01000010">
    <property type="protein sequence ID" value="SHI04408.1"/>
    <property type="molecule type" value="Genomic_DNA"/>
</dbReference>
<protein>
    <submittedName>
        <fullName evidence="1">Uncharacterized protein</fullName>
    </submittedName>
</protein>
<dbReference type="Proteomes" id="UP000184526">
    <property type="component" value="Unassembled WGS sequence"/>
</dbReference>
<evidence type="ECO:0000313" key="1">
    <source>
        <dbReference type="EMBL" id="SHI04408.1"/>
    </source>
</evidence>
<dbReference type="STRING" id="1121306.SAMN02745196_02501"/>
<gene>
    <name evidence="1" type="ORF">SAMN02745196_02501</name>
</gene>
<evidence type="ECO:0000313" key="2">
    <source>
        <dbReference type="Proteomes" id="UP000184526"/>
    </source>
</evidence>
<reference evidence="1 2" key="1">
    <citation type="submission" date="2016-11" db="EMBL/GenBank/DDBJ databases">
        <authorList>
            <person name="Jaros S."/>
            <person name="Januszkiewicz K."/>
            <person name="Wedrychowicz H."/>
        </authorList>
    </citation>
    <scope>NUCLEOTIDE SEQUENCE [LARGE SCALE GENOMIC DNA]</scope>
    <source>
        <strain evidence="1 2">DSM 3089</strain>
    </source>
</reference>
<dbReference type="RefSeq" id="WP_072832352.1">
    <property type="nucleotide sequence ID" value="NZ_FQXP01000010.1"/>
</dbReference>
<accession>A0A1M5XXY1</accession>
<proteinExistence type="predicted"/>
<dbReference type="AlphaFoldDB" id="A0A1M5XXY1"/>
<dbReference type="NCBIfam" id="NF033679">
    <property type="entry name" value="DNRLRE_dom"/>
    <property type="match status" value="1"/>
</dbReference>
<sequence length="198" mass="23224">MSLTDVYASKSITISDRFPNENVNSEEVFIGNINKFRYITYLYFDLSSLEKLCKISSSKLVLFKSRTEEYCYDNYMRDKEYGIYVLKEYFSSLTNYNNMPQYDCTHEIKFIPNTNKIYTEIDISKIVKLWQEGILSNKGLMLTGNTWSSKPLIYGSSKNKDITLKPFLRVNYSTDDIFPSQVELECKYEIFPSVNEES</sequence>
<dbReference type="OrthoDB" id="1928775at2"/>
<dbReference type="GO" id="GO:0005576">
    <property type="term" value="C:extracellular region"/>
    <property type="evidence" value="ECO:0007669"/>
    <property type="project" value="UniProtKB-SubCell"/>
</dbReference>
<keyword evidence="2" id="KW-1185">Reference proteome</keyword>
<name>A0A1M5XXY1_9CLOT</name>
<organism evidence="1 2">
    <name type="scientific">Clostridium collagenovorans DSM 3089</name>
    <dbReference type="NCBI Taxonomy" id="1121306"/>
    <lineage>
        <taxon>Bacteria</taxon>
        <taxon>Bacillati</taxon>
        <taxon>Bacillota</taxon>
        <taxon>Clostridia</taxon>
        <taxon>Eubacteriales</taxon>
        <taxon>Clostridiaceae</taxon>
        <taxon>Clostridium</taxon>
    </lineage>
</organism>